<dbReference type="AlphaFoldDB" id="A0A5B7HXS8"/>
<proteinExistence type="predicted"/>
<reference evidence="1 2" key="1">
    <citation type="submission" date="2019-05" db="EMBL/GenBank/DDBJ databases">
        <title>Another draft genome of Portunus trituberculatus and its Hox gene families provides insights of decapod evolution.</title>
        <authorList>
            <person name="Jeong J.-H."/>
            <person name="Song I."/>
            <person name="Kim S."/>
            <person name="Choi T."/>
            <person name="Kim D."/>
            <person name="Ryu S."/>
            <person name="Kim W."/>
        </authorList>
    </citation>
    <scope>NUCLEOTIDE SEQUENCE [LARGE SCALE GENOMIC DNA]</scope>
    <source>
        <tissue evidence="1">Muscle</tissue>
    </source>
</reference>
<gene>
    <name evidence="1" type="ORF">E2C01_069138</name>
</gene>
<evidence type="ECO:0000313" key="1">
    <source>
        <dbReference type="EMBL" id="MPC74763.1"/>
    </source>
</evidence>
<protein>
    <submittedName>
        <fullName evidence="1">Uncharacterized protein</fullName>
    </submittedName>
</protein>
<evidence type="ECO:0000313" key="2">
    <source>
        <dbReference type="Proteomes" id="UP000324222"/>
    </source>
</evidence>
<keyword evidence="2" id="KW-1185">Reference proteome</keyword>
<dbReference type="Proteomes" id="UP000324222">
    <property type="component" value="Unassembled WGS sequence"/>
</dbReference>
<sequence length="78" mass="8343">MVTVIVQMGGHEVQVTASLSEVQHATFTVIVGCKDSFLPVTSLGDSSLPDSHAKQAVFHSRPCSVRVLYVRHAPPPST</sequence>
<comment type="caution">
    <text evidence="1">The sequence shown here is derived from an EMBL/GenBank/DDBJ whole genome shotgun (WGS) entry which is preliminary data.</text>
</comment>
<name>A0A5B7HXS8_PORTR</name>
<organism evidence="1 2">
    <name type="scientific">Portunus trituberculatus</name>
    <name type="common">Swimming crab</name>
    <name type="synonym">Neptunus trituberculatus</name>
    <dbReference type="NCBI Taxonomy" id="210409"/>
    <lineage>
        <taxon>Eukaryota</taxon>
        <taxon>Metazoa</taxon>
        <taxon>Ecdysozoa</taxon>
        <taxon>Arthropoda</taxon>
        <taxon>Crustacea</taxon>
        <taxon>Multicrustacea</taxon>
        <taxon>Malacostraca</taxon>
        <taxon>Eumalacostraca</taxon>
        <taxon>Eucarida</taxon>
        <taxon>Decapoda</taxon>
        <taxon>Pleocyemata</taxon>
        <taxon>Brachyura</taxon>
        <taxon>Eubrachyura</taxon>
        <taxon>Portunoidea</taxon>
        <taxon>Portunidae</taxon>
        <taxon>Portuninae</taxon>
        <taxon>Portunus</taxon>
    </lineage>
</organism>
<accession>A0A5B7HXS8</accession>
<dbReference type="EMBL" id="VSRR010039656">
    <property type="protein sequence ID" value="MPC74763.1"/>
    <property type="molecule type" value="Genomic_DNA"/>
</dbReference>